<evidence type="ECO:0000256" key="2">
    <source>
        <dbReference type="ARBA" id="ARBA00022448"/>
    </source>
</evidence>
<proteinExistence type="predicted"/>
<dbReference type="GO" id="GO:0005886">
    <property type="term" value="C:plasma membrane"/>
    <property type="evidence" value="ECO:0007669"/>
    <property type="project" value="UniProtKB-SubCell"/>
</dbReference>
<dbReference type="SUPFAM" id="SSF103473">
    <property type="entry name" value="MFS general substrate transporter"/>
    <property type="match status" value="1"/>
</dbReference>
<comment type="caution">
    <text evidence="8">The sequence shown here is derived from an EMBL/GenBank/DDBJ whole genome shotgun (WGS) entry which is preliminary data.</text>
</comment>
<accession>A0A845QKS2</accession>
<feature type="transmembrane region" description="Helical" evidence="6">
    <location>
        <begin position="279"/>
        <end position="298"/>
    </location>
</feature>
<organism evidence="8 9">
    <name type="scientific">Anaerotruncus colihominis</name>
    <dbReference type="NCBI Taxonomy" id="169435"/>
    <lineage>
        <taxon>Bacteria</taxon>
        <taxon>Bacillati</taxon>
        <taxon>Bacillota</taxon>
        <taxon>Clostridia</taxon>
        <taxon>Eubacteriales</taxon>
        <taxon>Oscillospiraceae</taxon>
        <taxon>Anaerotruncus</taxon>
    </lineage>
</organism>
<sequence length="408" mass="43479">MTSNKRWLYLCVGTLLLIFCGLIYGWSLFRTPFSEVYTDWSLSQLSMTFTISMVFFCVGGFVAGKLAARFKPQLIILLSAVCLLIGFFGVSRLNPENSSSSLIMLYIFYGFFGGSGVGLTYNCVIGTMNKWFPDKPGLCSGIMMMGFGLGALILGSVATSLIASKGIFTTFMILGIMIFVVLGVGSFFIKVPEAPAGGGQAKELYGDPIGSVMKTASFWCFLLWCVLISVGGLMVINSAASIAVAFGAPAIVGMVVSVFNGAGRVIVGGIYDKTNGKTAMMVDIIFMFVGGIALLLGAKTGSMILILVGLLAMGLSYGANPTICSTLIQKYYGPKYFAVNFGVGMFNLVPAAIIGPTISSSLVEKSGGAYDSSFVAILIFAVLALIMWVVVSNIIKKENSRREEPRPF</sequence>
<dbReference type="InterPro" id="IPR011701">
    <property type="entry name" value="MFS"/>
</dbReference>
<dbReference type="PROSITE" id="PS50850">
    <property type="entry name" value="MFS"/>
    <property type="match status" value="1"/>
</dbReference>
<evidence type="ECO:0000259" key="7">
    <source>
        <dbReference type="PROSITE" id="PS50850"/>
    </source>
</evidence>
<feature type="transmembrane region" description="Helical" evidence="6">
    <location>
        <begin position="103"/>
        <end position="125"/>
    </location>
</feature>
<dbReference type="GO" id="GO:0022857">
    <property type="term" value="F:transmembrane transporter activity"/>
    <property type="evidence" value="ECO:0007669"/>
    <property type="project" value="InterPro"/>
</dbReference>
<keyword evidence="9" id="KW-1185">Reference proteome</keyword>
<keyword evidence="2" id="KW-0813">Transport</keyword>
<dbReference type="InterPro" id="IPR020846">
    <property type="entry name" value="MFS_dom"/>
</dbReference>
<protein>
    <submittedName>
        <fullName evidence="8">MFS transporter</fullName>
    </submittedName>
</protein>
<evidence type="ECO:0000256" key="4">
    <source>
        <dbReference type="ARBA" id="ARBA00022989"/>
    </source>
</evidence>
<dbReference type="EMBL" id="QXWK01000010">
    <property type="protein sequence ID" value="NBH61297.1"/>
    <property type="molecule type" value="Genomic_DNA"/>
</dbReference>
<feature type="transmembrane region" description="Helical" evidence="6">
    <location>
        <begin position="167"/>
        <end position="189"/>
    </location>
</feature>
<feature type="transmembrane region" description="Helical" evidence="6">
    <location>
        <begin position="242"/>
        <end position="267"/>
    </location>
</feature>
<evidence type="ECO:0000313" key="8">
    <source>
        <dbReference type="EMBL" id="NBH61297.1"/>
    </source>
</evidence>
<evidence type="ECO:0000313" key="9">
    <source>
        <dbReference type="Proteomes" id="UP000446866"/>
    </source>
</evidence>
<evidence type="ECO:0000256" key="5">
    <source>
        <dbReference type="ARBA" id="ARBA00023136"/>
    </source>
</evidence>
<feature type="transmembrane region" description="Helical" evidence="6">
    <location>
        <begin position="218"/>
        <end position="236"/>
    </location>
</feature>
<evidence type="ECO:0000256" key="1">
    <source>
        <dbReference type="ARBA" id="ARBA00004651"/>
    </source>
</evidence>
<dbReference type="PANTHER" id="PTHR11360">
    <property type="entry name" value="MONOCARBOXYLATE TRANSPORTER"/>
    <property type="match status" value="1"/>
</dbReference>
<name>A0A845QKS2_9FIRM</name>
<dbReference type="Pfam" id="PF07690">
    <property type="entry name" value="MFS_1"/>
    <property type="match status" value="1"/>
</dbReference>
<dbReference type="InterPro" id="IPR050327">
    <property type="entry name" value="Proton-linked_MCT"/>
</dbReference>
<feature type="transmembrane region" description="Helical" evidence="6">
    <location>
        <begin position="41"/>
        <end position="62"/>
    </location>
</feature>
<feature type="domain" description="Major facilitator superfamily (MFS) profile" evidence="7">
    <location>
        <begin position="6"/>
        <end position="399"/>
    </location>
</feature>
<keyword evidence="3 6" id="KW-0812">Transmembrane</keyword>
<feature type="transmembrane region" description="Helical" evidence="6">
    <location>
        <begin position="7"/>
        <end position="29"/>
    </location>
</feature>
<gene>
    <name evidence="8" type="ORF">D0435_06490</name>
</gene>
<keyword evidence="5 6" id="KW-0472">Membrane</keyword>
<dbReference type="RefSeq" id="WP_160201577.1">
    <property type="nucleotide sequence ID" value="NZ_QXWK01000010.1"/>
</dbReference>
<evidence type="ECO:0000256" key="6">
    <source>
        <dbReference type="SAM" id="Phobius"/>
    </source>
</evidence>
<feature type="transmembrane region" description="Helical" evidence="6">
    <location>
        <begin position="304"/>
        <end position="324"/>
    </location>
</feature>
<feature type="transmembrane region" description="Helical" evidence="6">
    <location>
        <begin position="74"/>
        <end position="91"/>
    </location>
</feature>
<dbReference type="Gene3D" id="1.20.1250.20">
    <property type="entry name" value="MFS general substrate transporter like domains"/>
    <property type="match status" value="1"/>
</dbReference>
<dbReference type="PANTHER" id="PTHR11360:SF304">
    <property type="entry name" value="MFS DOMAIN-CONTAINING PROTEIN"/>
    <property type="match status" value="1"/>
</dbReference>
<dbReference type="AlphaFoldDB" id="A0A845QKS2"/>
<feature type="transmembrane region" description="Helical" evidence="6">
    <location>
        <begin position="336"/>
        <end position="354"/>
    </location>
</feature>
<dbReference type="Proteomes" id="UP000446866">
    <property type="component" value="Unassembled WGS sequence"/>
</dbReference>
<feature type="transmembrane region" description="Helical" evidence="6">
    <location>
        <begin position="137"/>
        <end position="161"/>
    </location>
</feature>
<keyword evidence="4 6" id="KW-1133">Transmembrane helix</keyword>
<evidence type="ECO:0000256" key="3">
    <source>
        <dbReference type="ARBA" id="ARBA00022692"/>
    </source>
</evidence>
<feature type="transmembrane region" description="Helical" evidence="6">
    <location>
        <begin position="374"/>
        <end position="395"/>
    </location>
</feature>
<reference evidence="8 9" key="1">
    <citation type="submission" date="2018-08" db="EMBL/GenBank/DDBJ databases">
        <title>Murine metabolic-syndrome-specific gut microbial biobank.</title>
        <authorList>
            <person name="Liu C."/>
        </authorList>
    </citation>
    <scope>NUCLEOTIDE SEQUENCE [LARGE SCALE GENOMIC DNA]</scope>
    <source>
        <strain evidence="8 9">28</strain>
    </source>
</reference>
<comment type="subcellular location">
    <subcellularLocation>
        <location evidence="1">Cell membrane</location>
        <topology evidence="1">Multi-pass membrane protein</topology>
    </subcellularLocation>
</comment>
<dbReference type="InterPro" id="IPR036259">
    <property type="entry name" value="MFS_trans_sf"/>
</dbReference>